<proteinExistence type="predicted"/>
<evidence type="ECO:0000256" key="1">
    <source>
        <dbReference type="SAM" id="MobiDB-lite"/>
    </source>
</evidence>
<feature type="compositionally biased region" description="Polar residues" evidence="1">
    <location>
        <begin position="35"/>
        <end position="44"/>
    </location>
</feature>
<gene>
    <name evidence="2" type="ORF">Sste5346_008448</name>
</gene>
<feature type="region of interest" description="Disordered" evidence="1">
    <location>
        <begin position="244"/>
        <end position="281"/>
    </location>
</feature>
<feature type="compositionally biased region" description="Low complexity" evidence="1">
    <location>
        <begin position="45"/>
        <end position="60"/>
    </location>
</feature>
<dbReference type="Proteomes" id="UP001583186">
    <property type="component" value="Unassembled WGS sequence"/>
</dbReference>
<protein>
    <submittedName>
        <fullName evidence="2">Uncharacterized protein</fullName>
    </submittedName>
</protein>
<dbReference type="EMBL" id="JAWCUI010000065">
    <property type="protein sequence ID" value="KAL1890155.1"/>
    <property type="molecule type" value="Genomic_DNA"/>
</dbReference>
<reference evidence="2 3" key="1">
    <citation type="journal article" date="2024" name="IMA Fungus">
        <title>IMA Genome - F19 : A genome assembly and annotation guide to empower mycologists, including annotated draft genome sequences of Ceratocystis pirilliformis, Diaporthe australafricana, Fusarium ophioides, Paecilomyces lecythidis, and Sporothrix stenoceras.</title>
        <authorList>
            <person name="Aylward J."/>
            <person name="Wilson A.M."/>
            <person name="Visagie C.M."/>
            <person name="Spraker J."/>
            <person name="Barnes I."/>
            <person name="Buitendag C."/>
            <person name="Ceriani C."/>
            <person name="Del Mar Angel L."/>
            <person name="du Plessis D."/>
            <person name="Fuchs T."/>
            <person name="Gasser K."/>
            <person name="Kramer D."/>
            <person name="Li W."/>
            <person name="Munsamy K."/>
            <person name="Piso A."/>
            <person name="Price J.L."/>
            <person name="Sonnekus B."/>
            <person name="Thomas C."/>
            <person name="van der Nest A."/>
            <person name="van Dijk A."/>
            <person name="van Heerden A."/>
            <person name="van Vuuren N."/>
            <person name="Yilmaz N."/>
            <person name="Duong T.A."/>
            <person name="van der Merwe N.A."/>
            <person name="Wingfield M.J."/>
            <person name="Wingfield B.D."/>
        </authorList>
    </citation>
    <scope>NUCLEOTIDE SEQUENCE [LARGE SCALE GENOMIC DNA]</scope>
    <source>
        <strain evidence="2 3">CMW 5346</strain>
    </source>
</reference>
<feature type="compositionally biased region" description="Pro residues" evidence="1">
    <location>
        <begin position="24"/>
        <end position="33"/>
    </location>
</feature>
<sequence>MESLAKKLMTSKAQRKNDRHRQSNPPPPPPPTPASGAQTPNPAQVQSRAARPPPSSSRFPVQRHKDGGSGYYWKIDTEKQPGTNRRRMRQVESEGNYYDSDDDGDGDSEKKPDSFSRVIASLFQQPPRPAMSSSNTRNGNRNRPMSTSAAATATASSSSSGNRFPRRRSVHQLRHQVDVSNGAAASTPRVQPGAAVQGPAIQGVPPRTVRSPAAVTTDKPAVRSIQREPDVLARQVQLLTTTDGLPPRVTVTPPQPPPITPKPVPVPAPPTATSHPADGLPPPPAAEVDIVIHNLHADARGTCRAVRTQPMPVLLSHMMGVIAREQLLLHSVAATVHSITIVLEDGTLGKKRKKGFWDFTAELVNLPGVVDGGGAIEHNEHVMAK</sequence>
<comment type="caution">
    <text evidence="2">The sequence shown here is derived from an EMBL/GenBank/DDBJ whole genome shotgun (WGS) entry which is preliminary data.</text>
</comment>
<feature type="compositionally biased region" description="Basic residues" evidence="1">
    <location>
        <begin position="164"/>
        <end position="174"/>
    </location>
</feature>
<accession>A0ABR3YP63</accession>
<feature type="compositionally biased region" description="Low complexity" evidence="1">
    <location>
        <begin position="132"/>
        <end position="160"/>
    </location>
</feature>
<keyword evidence="3" id="KW-1185">Reference proteome</keyword>
<feature type="compositionally biased region" description="Pro residues" evidence="1">
    <location>
        <begin position="253"/>
        <end position="270"/>
    </location>
</feature>
<feature type="region of interest" description="Disordered" evidence="1">
    <location>
        <begin position="1"/>
        <end position="221"/>
    </location>
</feature>
<name>A0ABR3YP63_9PEZI</name>
<organism evidence="2 3">
    <name type="scientific">Sporothrix stenoceras</name>
    <dbReference type="NCBI Taxonomy" id="5173"/>
    <lineage>
        <taxon>Eukaryota</taxon>
        <taxon>Fungi</taxon>
        <taxon>Dikarya</taxon>
        <taxon>Ascomycota</taxon>
        <taxon>Pezizomycotina</taxon>
        <taxon>Sordariomycetes</taxon>
        <taxon>Sordariomycetidae</taxon>
        <taxon>Ophiostomatales</taxon>
        <taxon>Ophiostomataceae</taxon>
        <taxon>Sporothrix</taxon>
    </lineage>
</organism>
<evidence type="ECO:0000313" key="3">
    <source>
        <dbReference type="Proteomes" id="UP001583186"/>
    </source>
</evidence>
<evidence type="ECO:0000313" key="2">
    <source>
        <dbReference type="EMBL" id="KAL1890155.1"/>
    </source>
</evidence>